<proteinExistence type="predicted"/>
<dbReference type="AlphaFoldDB" id="A0A512ASD3"/>
<sequence length="222" mass="25597">MKNALSVLFTLMFLVVKAYADEPPSWTPYKIVSENGGIFSWIHFGDNDTTKSPWERKWALTVYTKDSTELWEQQINPTGYPEGKLSNNGKYFSYVNYWYYSDSPVVEVYRRNRTPIIITGDKFGIPISVLQQTSSHQLWLDDKGYHYANGAAQQLIINTRDSNTWAVDLETGELNIVGVNKNYVYVLLALALLIILLYIIFRRRNKILPTLAQVYRSATCVF</sequence>
<protein>
    <submittedName>
        <fullName evidence="3">Uncharacterized protein</fullName>
    </submittedName>
</protein>
<organism evidence="3 4">
    <name type="scientific">Adhaeribacter aerolatus</name>
    <dbReference type="NCBI Taxonomy" id="670289"/>
    <lineage>
        <taxon>Bacteria</taxon>
        <taxon>Pseudomonadati</taxon>
        <taxon>Bacteroidota</taxon>
        <taxon>Cytophagia</taxon>
        <taxon>Cytophagales</taxon>
        <taxon>Hymenobacteraceae</taxon>
        <taxon>Adhaeribacter</taxon>
    </lineage>
</organism>
<dbReference type="OrthoDB" id="5738468at2"/>
<keyword evidence="1" id="KW-0812">Transmembrane</keyword>
<dbReference type="Proteomes" id="UP000321532">
    <property type="component" value="Unassembled WGS sequence"/>
</dbReference>
<keyword evidence="1" id="KW-1133">Transmembrane helix</keyword>
<evidence type="ECO:0000256" key="1">
    <source>
        <dbReference type="SAM" id="Phobius"/>
    </source>
</evidence>
<dbReference type="NCBIfam" id="TIGR01167">
    <property type="entry name" value="LPXTG_anchor"/>
    <property type="match status" value="1"/>
</dbReference>
<dbReference type="EMBL" id="BJYS01000001">
    <property type="protein sequence ID" value="GEO02610.1"/>
    <property type="molecule type" value="Genomic_DNA"/>
</dbReference>
<gene>
    <name evidence="3" type="ORF">AAE02nite_02740</name>
</gene>
<keyword evidence="2" id="KW-0732">Signal</keyword>
<evidence type="ECO:0000256" key="2">
    <source>
        <dbReference type="SAM" id="SignalP"/>
    </source>
</evidence>
<comment type="caution">
    <text evidence="3">The sequence shown here is derived from an EMBL/GenBank/DDBJ whole genome shotgun (WGS) entry which is preliminary data.</text>
</comment>
<feature type="transmembrane region" description="Helical" evidence="1">
    <location>
        <begin position="183"/>
        <end position="201"/>
    </location>
</feature>
<evidence type="ECO:0000313" key="4">
    <source>
        <dbReference type="Proteomes" id="UP000321532"/>
    </source>
</evidence>
<keyword evidence="1" id="KW-0472">Membrane</keyword>
<reference evidence="3 4" key="1">
    <citation type="submission" date="2019-07" db="EMBL/GenBank/DDBJ databases">
        <title>Whole genome shotgun sequence of Adhaeribacter aerolatus NBRC 106133.</title>
        <authorList>
            <person name="Hosoyama A."/>
            <person name="Uohara A."/>
            <person name="Ohji S."/>
            <person name="Ichikawa N."/>
        </authorList>
    </citation>
    <scope>NUCLEOTIDE SEQUENCE [LARGE SCALE GENOMIC DNA]</scope>
    <source>
        <strain evidence="3 4">NBRC 106133</strain>
    </source>
</reference>
<evidence type="ECO:0000313" key="3">
    <source>
        <dbReference type="EMBL" id="GEO02610.1"/>
    </source>
</evidence>
<dbReference type="RefSeq" id="WP_146894639.1">
    <property type="nucleotide sequence ID" value="NZ_BJYS01000001.1"/>
</dbReference>
<feature type="signal peptide" evidence="2">
    <location>
        <begin position="1"/>
        <end position="20"/>
    </location>
</feature>
<accession>A0A512ASD3</accession>
<feature type="chain" id="PRO_5022091594" evidence="2">
    <location>
        <begin position="21"/>
        <end position="222"/>
    </location>
</feature>
<keyword evidence="4" id="KW-1185">Reference proteome</keyword>
<name>A0A512ASD3_9BACT</name>